<dbReference type="EMBL" id="AZFF01000016">
    <property type="protein sequence ID" value="KRL53695.1"/>
    <property type="molecule type" value="Genomic_DNA"/>
</dbReference>
<dbReference type="Pfam" id="PF00196">
    <property type="entry name" value="GerE"/>
    <property type="match status" value="1"/>
</dbReference>
<evidence type="ECO:0000313" key="6">
    <source>
        <dbReference type="Proteomes" id="UP000051999"/>
    </source>
</evidence>
<evidence type="ECO:0000256" key="1">
    <source>
        <dbReference type="ARBA" id="ARBA00023015"/>
    </source>
</evidence>
<keyword evidence="6" id="KW-1185">Reference proteome</keyword>
<dbReference type="AlphaFoldDB" id="A0A0R1R9H6"/>
<comment type="caution">
    <text evidence="5">The sequence shown here is derived from an EMBL/GenBank/DDBJ whole genome shotgun (WGS) entry which is preliminary data.</text>
</comment>
<dbReference type="Proteomes" id="UP000051999">
    <property type="component" value="Unassembled WGS sequence"/>
</dbReference>
<dbReference type="Gene3D" id="1.10.10.10">
    <property type="entry name" value="Winged helix-like DNA-binding domain superfamily/Winged helix DNA-binding domain"/>
    <property type="match status" value="1"/>
</dbReference>
<dbReference type="InterPro" id="IPR016032">
    <property type="entry name" value="Sig_transdc_resp-reg_C-effctor"/>
</dbReference>
<evidence type="ECO:0000259" key="3">
    <source>
        <dbReference type="Pfam" id="PF00196"/>
    </source>
</evidence>
<sequence length="248" mass="29021">MLSNYSQQELEQGWHRQVDTFYCNYCDAKFEADQVYQINDHFFAAAAAIEQHIQNVHQGNAYQLIHDDSKYNQLTEKQQALLTEFATGKKDAEIARDMNVSASTIRHQKFTFREKAKQAKQYLAMYHNVFEINHDQSDTLIPIPGHVARPDDRFAITNAEWQNTVAEYLSETNGQLTLKRLPRKQKRIVVVLDRITQSLPTDGEWDELQITAILKKISDDPVTLRRYLIEYGFMDRTRDGSRYWIVKD</sequence>
<keyword evidence="1" id="KW-0805">Transcription regulation</keyword>
<evidence type="ECO:0000313" key="5">
    <source>
        <dbReference type="EMBL" id="KRL53695.1"/>
    </source>
</evidence>
<keyword evidence="5" id="KW-0238">DNA-binding</keyword>
<evidence type="ECO:0000259" key="4">
    <source>
        <dbReference type="Pfam" id="PF09860"/>
    </source>
</evidence>
<dbReference type="GO" id="GO:0006355">
    <property type="term" value="P:regulation of DNA-templated transcription"/>
    <property type="evidence" value="ECO:0007669"/>
    <property type="project" value="InterPro"/>
</dbReference>
<proteinExistence type="predicted"/>
<dbReference type="OrthoDB" id="9789954at2"/>
<name>A0A0R1R9H6_9LACO</name>
<accession>A0A0R1R9H6</accession>
<dbReference type="SUPFAM" id="SSF46894">
    <property type="entry name" value="C-terminal effector domain of the bipartite response regulators"/>
    <property type="match status" value="1"/>
</dbReference>
<gene>
    <name evidence="5" type="ORF">FD35_GL000946</name>
</gene>
<dbReference type="InterPro" id="IPR000792">
    <property type="entry name" value="Tscrpt_reg_LuxR_C"/>
</dbReference>
<dbReference type="InterPro" id="IPR018656">
    <property type="entry name" value="DUF2087"/>
</dbReference>
<protein>
    <submittedName>
        <fullName evidence="5">DNA-binding response regulator</fullName>
    </submittedName>
</protein>
<dbReference type="Pfam" id="PF09860">
    <property type="entry name" value="DUF2087"/>
    <property type="match status" value="1"/>
</dbReference>
<evidence type="ECO:0000256" key="2">
    <source>
        <dbReference type="ARBA" id="ARBA00023163"/>
    </source>
</evidence>
<dbReference type="eggNOG" id="COG3860">
    <property type="taxonomic scope" value="Bacteria"/>
</dbReference>
<dbReference type="PATRIC" id="fig|1114972.6.peg.957"/>
<dbReference type="InterPro" id="IPR036388">
    <property type="entry name" value="WH-like_DNA-bd_sf"/>
</dbReference>
<feature type="domain" description="DUF2087" evidence="4">
    <location>
        <begin position="178"/>
        <end position="244"/>
    </location>
</feature>
<dbReference type="STRING" id="1114972.FD35_GL000946"/>
<reference evidence="5 6" key="1">
    <citation type="journal article" date="2015" name="Genome Announc.">
        <title>Expanding the biotechnology potential of lactobacilli through comparative genomics of 213 strains and associated genera.</title>
        <authorList>
            <person name="Sun Z."/>
            <person name="Harris H.M."/>
            <person name="McCann A."/>
            <person name="Guo C."/>
            <person name="Argimon S."/>
            <person name="Zhang W."/>
            <person name="Yang X."/>
            <person name="Jeffery I.B."/>
            <person name="Cooney J.C."/>
            <person name="Kagawa T.F."/>
            <person name="Liu W."/>
            <person name="Song Y."/>
            <person name="Salvetti E."/>
            <person name="Wrobel A."/>
            <person name="Rasinkangas P."/>
            <person name="Parkhill J."/>
            <person name="Rea M.C."/>
            <person name="O'Sullivan O."/>
            <person name="Ritari J."/>
            <person name="Douillard F.P."/>
            <person name="Paul Ross R."/>
            <person name="Yang R."/>
            <person name="Briner A.E."/>
            <person name="Felis G.E."/>
            <person name="de Vos W.M."/>
            <person name="Barrangou R."/>
            <person name="Klaenhammer T.R."/>
            <person name="Caufield P.W."/>
            <person name="Cui Y."/>
            <person name="Zhang H."/>
            <person name="O'Toole P.W."/>
        </authorList>
    </citation>
    <scope>NUCLEOTIDE SEQUENCE [LARGE SCALE GENOMIC DNA]</scope>
    <source>
        <strain evidence="5 6">DSM 15814</strain>
    </source>
</reference>
<organism evidence="5 6">
    <name type="scientific">Furfurilactobacillus rossiae DSM 15814</name>
    <dbReference type="NCBI Taxonomy" id="1114972"/>
    <lineage>
        <taxon>Bacteria</taxon>
        <taxon>Bacillati</taxon>
        <taxon>Bacillota</taxon>
        <taxon>Bacilli</taxon>
        <taxon>Lactobacillales</taxon>
        <taxon>Lactobacillaceae</taxon>
        <taxon>Furfurilactobacillus</taxon>
    </lineage>
</organism>
<dbReference type="GO" id="GO:0003677">
    <property type="term" value="F:DNA binding"/>
    <property type="evidence" value="ECO:0007669"/>
    <property type="project" value="UniProtKB-KW"/>
</dbReference>
<keyword evidence="2" id="KW-0804">Transcription</keyword>
<dbReference type="RefSeq" id="WP_017261059.1">
    <property type="nucleotide sequence ID" value="NZ_AUAW01000016.1"/>
</dbReference>
<feature type="domain" description="HTH luxR-type" evidence="3">
    <location>
        <begin position="73"/>
        <end position="106"/>
    </location>
</feature>